<dbReference type="AlphaFoldDB" id="A0A5C8E1J0"/>
<dbReference type="GO" id="GO:0006415">
    <property type="term" value="P:translational termination"/>
    <property type="evidence" value="ECO:0007669"/>
    <property type="project" value="TreeGrafter"/>
</dbReference>
<dbReference type="NCBIfam" id="TIGR02385">
    <property type="entry name" value="RelE_StbE"/>
    <property type="match status" value="1"/>
</dbReference>
<gene>
    <name evidence="3" type="ORF">EPJ69_07980</name>
</gene>
<keyword evidence="1" id="KW-1277">Toxin-antitoxin system</keyword>
<dbReference type="PANTHER" id="PTHR40588:SF1">
    <property type="entry name" value="MRNA INTERFERASE TOXIN YAFQ"/>
    <property type="match status" value="1"/>
</dbReference>
<name>A0A5C8E1J0_9SPIR</name>
<evidence type="ECO:0000256" key="2">
    <source>
        <dbReference type="PIRSR" id="PIRSR006156-1"/>
    </source>
</evidence>
<accession>A0A5C8E1J0</accession>
<dbReference type="Proteomes" id="UP000324707">
    <property type="component" value="Unassembled WGS sequence"/>
</dbReference>
<dbReference type="InterPro" id="IPR004386">
    <property type="entry name" value="Toxin_YafQ-like"/>
</dbReference>
<dbReference type="GO" id="GO:0006402">
    <property type="term" value="P:mRNA catabolic process"/>
    <property type="evidence" value="ECO:0007669"/>
    <property type="project" value="TreeGrafter"/>
</dbReference>
<reference evidence="3 4" key="1">
    <citation type="journal article" date="1992" name="Lakartidningen">
        <title>[Penicillin V and not amoxicillin is the first choice preparation in acute otitis].</title>
        <authorList>
            <person name="Kamme C."/>
            <person name="Lundgren K."/>
            <person name="Prellner K."/>
        </authorList>
    </citation>
    <scope>NUCLEOTIDE SEQUENCE [LARGE SCALE GENOMIC DNA]</scope>
    <source>
        <strain evidence="3 4">PC5538III-lc</strain>
    </source>
</reference>
<dbReference type="EMBL" id="SAXX01000021">
    <property type="protein sequence ID" value="TXJ31560.1"/>
    <property type="molecule type" value="Genomic_DNA"/>
</dbReference>
<evidence type="ECO:0000313" key="4">
    <source>
        <dbReference type="Proteomes" id="UP000324707"/>
    </source>
</evidence>
<organism evidence="3 4">
    <name type="scientific">Brachyspira aalborgi</name>
    <dbReference type="NCBI Taxonomy" id="29522"/>
    <lineage>
        <taxon>Bacteria</taxon>
        <taxon>Pseudomonadati</taxon>
        <taxon>Spirochaetota</taxon>
        <taxon>Spirochaetia</taxon>
        <taxon>Brachyspirales</taxon>
        <taxon>Brachyspiraceae</taxon>
        <taxon>Brachyspira</taxon>
    </lineage>
</organism>
<comment type="caution">
    <text evidence="3">The sequence shown here is derived from an EMBL/GenBank/DDBJ whole genome shotgun (WGS) entry which is preliminary data.</text>
</comment>
<sequence>MKYEVQYSKEFRKGLKKLKNDKNSLNLVRNIIKKLANNEILESKYKDHKLIGKYAGFRECHIKPDLLLIYKKENNASSGQLPTLILVCIAIGSHSDLF</sequence>
<dbReference type="InterPro" id="IPR035093">
    <property type="entry name" value="RelE/ParE_toxin_dom_sf"/>
</dbReference>
<evidence type="ECO:0000256" key="1">
    <source>
        <dbReference type="ARBA" id="ARBA00022649"/>
    </source>
</evidence>
<proteinExistence type="predicted"/>
<dbReference type="InterPro" id="IPR007712">
    <property type="entry name" value="RelE/ParE_toxin"/>
</dbReference>
<dbReference type="GO" id="GO:0004521">
    <property type="term" value="F:RNA endonuclease activity"/>
    <property type="evidence" value="ECO:0007669"/>
    <property type="project" value="TreeGrafter"/>
</dbReference>
<dbReference type="RefSeq" id="WP_147732232.1">
    <property type="nucleotide sequence ID" value="NZ_SAXX01000021.1"/>
</dbReference>
<evidence type="ECO:0000313" key="3">
    <source>
        <dbReference type="EMBL" id="TXJ31560.1"/>
    </source>
</evidence>
<protein>
    <submittedName>
        <fullName evidence="3">Type II toxin-antitoxin system YafQ family toxin</fullName>
    </submittedName>
</protein>
<dbReference type="Gene3D" id="3.30.2310.20">
    <property type="entry name" value="RelE-like"/>
    <property type="match status" value="1"/>
</dbReference>
<dbReference type="PANTHER" id="PTHR40588">
    <property type="entry name" value="MRNA INTERFERASE TOXIN YAFQ"/>
    <property type="match status" value="1"/>
</dbReference>
<feature type="active site" description="Proton donor" evidence="2">
    <location>
        <position position="94"/>
    </location>
</feature>
<dbReference type="PIRSF" id="PIRSF006156">
    <property type="entry name" value="YafQ"/>
    <property type="match status" value="1"/>
</dbReference>
<dbReference type="Pfam" id="PF15738">
    <property type="entry name" value="YafQ_toxin"/>
    <property type="match status" value="1"/>
</dbReference>
<dbReference type="SUPFAM" id="SSF143011">
    <property type="entry name" value="RelE-like"/>
    <property type="match status" value="1"/>
</dbReference>